<dbReference type="EMBL" id="CAACVI010000023">
    <property type="protein sequence ID" value="VEN74175.1"/>
    <property type="molecule type" value="Genomic_DNA"/>
</dbReference>
<gene>
    <name evidence="2" type="ORF">EPICR_30108</name>
</gene>
<dbReference type="Pfam" id="PF13785">
    <property type="entry name" value="DUF4178"/>
    <property type="match status" value="1"/>
</dbReference>
<name>A0A484HMP9_9BACT</name>
<accession>A0A484HMP9</accession>
<dbReference type="InterPro" id="IPR025235">
    <property type="entry name" value="DUF4178"/>
</dbReference>
<evidence type="ECO:0000313" key="2">
    <source>
        <dbReference type="EMBL" id="VEN74175.1"/>
    </source>
</evidence>
<evidence type="ECO:0000259" key="1">
    <source>
        <dbReference type="Pfam" id="PF13785"/>
    </source>
</evidence>
<dbReference type="AlphaFoldDB" id="A0A484HMP9"/>
<sequence length="179" mass="20393">MGIRDFFKKKAPSPEPVTDIRLADMGQGWMVDYDMKTWEVSARHHYDWGEGDVTYEWRLESADETVYLSMESDDDVHWSVSRKIPFSRLGAGVKEALVKTGDPPDEASLDGTRYRLAETGGGHFYKDGQGPGRRMLSWDFDDDSGRLFLTIEQWGENDFEASVGKAEEEWRFSNILPGA</sequence>
<reference evidence="2" key="1">
    <citation type="submission" date="2019-01" db="EMBL/GenBank/DDBJ databases">
        <authorList>
            <consortium name="Genoscope - CEA"/>
            <person name="William W."/>
        </authorList>
    </citation>
    <scope>NUCLEOTIDE SEQUENCE</scope>
    <source>
        <strain evidence="2">CR-1</strain>
    </source>
</reference>
<proteinExistence type="predicted"/>
<feature type="domain" description="DUF4178" evidence="1">
    <location>
        <begin position="28"/>
        <end position="166"/>
    </location>
</feature>
<organism evidence="2">
    <name type="scientific">uncultured Desulfobacteraceae bacterium</name>
    <dbReference type="NCBI Taxonomy" id="218296"/>
    <lineage>
        <taxon>Bacteria</taxon>
        <taxon>Pseudomonadati</taxon>
        <taxon>Thermodesulfobacteriota</taxon>
        <taxon>Desulfobacteria</taxon>
        <taxon>Desulfobacterales</taxon>
        <taxon>Desulfobacteraceae</taxon>
        <taxon>environmental samples</taxon>
    </lineage>
</organism>
<protein>
    <recommendedName>
        <fullName evidence="1">DUF4178 domain-containing protein</fullName>
    </recommendedName>
</protein>